<dbReference type="CDD" id="cd04269">
    <property type="entry name" value="ZnMc_adamalysin_II_like"/>
    <property type="match status" value="1"/>
</dbReference>
<keyword evidence="5 7" id="KW-1015">Disulfide bond</keyword>
<evidence type="ECO:0000256" key="2">
    <source>
        <dbReference type="ARBA" id="ARBA00022692"/>
    </source>
</evidence>
<dbReference type="InterPro" id="IPR002870">
    <property type="entry name" value="Peptidase_M12B_N"/>
</dbReference>
<evidence type="ECO:0000259" key="13">
    <source>
        <dbReference type="PROSITE" id="PS50215"/>
    </source>
</evidence>
<proteinExistence type="predicted"/>
<dbReference type="InterPro" id="IPR036436">
    <property type="entry name" value="Disintegrin_dom_sf"/>
</dbReference>
<dbReference type="AlphaFoldDB" id="A0A286XI24"/>
<feature type="domain" description="Peptidase M12B" evidence="13">
    <location>
        <begin position="198"/>
        <end position="395"/>
    </location>
</feature>
<reference evidence="14" key="2">
    <citation type="submission" date="2025-08" db="UniProtKB">
        <authorList>
            <consortium name="Ensembl"/>
        </authorList>
    </citation>
    <scope>IDENTIFICATION</scope>
    <source>
        <strain evidence="14">2N</strain>
    </source>
</reference>
<dbReference type="InterPro" id="IPR024079">
    <property type="entry name" value="MetalloPept_cat_dom_sf"/>
</dbReference>
<evidence type="ECO:0000256" key="3">
    <source>
        <dbReference type="ARBA" id="ARBA00022989"/>
    </source>
</evidence>
<dbReference type="Proteomes" id="UP000005447">
    <property type="component" value="Unassembled WGS sequence"/>
</dbReference>
<dbReference type="EMBL" id="AAKN02052454">
    <property type="status" value="NOT_ANNOTATED_CDS"/>
    <property type="molecule type" value="Genomic_DNA"/>
</dbReference>
<evidence type="ECO:0008006" key="16">
    <source>
        <dbReference type="Google" id="ProtNLM"/>
    </source>
</evidence>
<evidence type="ECO:0000256" key="8">
    <source>
        <dbReference type="PROSITE-ProRule" id="PRU00276"/>
    </source>
</evidence>
<evidence type="ECO:0000313" key="15">
    <source>
        <dbReference type="Proteomes" id="UP000005447"/>
    </source>
</evidence>
<dbReference type="GO" id="GO:0005886">
    <property type="term" value="C:plasma membrane"/>
    <property type="evidence" value="ECO:0007669"/>
    <property type="project" value="TreeGrafter"/>
</dbReference>
<dbReference type="SUPFAM" id="SSF55486">
    <property type="entry name" value="Metalloproteases ('zincins'), catalytic domain"/>
    <property type="match status" value="1"/>
</dbReference>
<evidence type="ECO:0000256" key="6">
    <source>
        <dbReference type="PROSITE-ProRule" id="PRU00068"/>
    </source>
</evidence>
<dbReference type="GO" id="GO:0007339">
    <property type="term" value="P:binding of sperm to zona pellucida"/>
    <property type="evidence" value="ECO:0007669"/>
    <property type="project" value="TreeGrafter"/>
</dbReference>
<dbReference type="PANTHER" id="PTHR11905">
    <property type="entry name" value="ADAM A DISINTEGRIN AND METALLOPROTEASE DOMAIN"/>
    <property type="match status" value="1"/>
</dbReference>
<evidence type="ECO:0000259" key="11">
    <source>
        <dbReference type="PROSITE" id="PS50026"/>
    </source>
</evidence>
<dbReference type="GO" id="GO:0004222">
    <property type="term" value="F:metalloendopeptidase activity"/>
    <property type="evidence" value="ECO:0007669"/>
    <property type="project" value="InterPro"/>
</dbReference>
<evidence type="ECO:0000256" key="4">
    <source>
        <dbReference type="ARBA" id="ARBA00023136"/>
    </source>
</evidence>
<dbReference type="PANTHER" id="PTHR11905:SF26">
    <property type="entry name" value="A DISINTEGRIN AND METALLOPEPTIDASE DOMAIN 3"/>
    <property type="match status" value="1"/>
</dbReference>
<evidence type="ECO:0000259" key="12">
    <source>
        <dbReference type="PROSITE" id="PS50214"/>
    </source>
</evidence>
<keyword evidence="2 10" id="KW-0812">Transmembrane</keyword>
<protein>
    <recommendedName>
        <fullName evidence="16">ADAM metallopeptidase domain 18</fullName>
    </recommendedName>
</protein>
<dbReference type="PROSITE" id="PS50215">
    <property type="entry name" value="ADAM_MEPRO"/>
    <property type="match status" value="1"/>
</dbReference>
<dbReference type="InParanoid" id="A0A286XI24"/>
<feature type="transmembrane region" description="Helical" evidence="10">
    <location>
        <begin position="706"/>
        <end position="726"/>
    </location>
</feature>
<comment type="subcellular location">
    <subcellularLocation>
        <location evidence="1">Membrane</location>
        <topology evidence="1">Single-pass membrane protein</topology>
    </subcellularLocation>
</comment>
<dbReference type="eggNOG" id="KOG3607">
    <property type="taxonomic scope" value="Eukaryota"/>
</dbReference>
<dbReference type="InterPro" id="IPR001590">
    <property type="entry name" value="Peptidase_M12B"/>
</dbReference>
<dbReference type="InterPro" id="IPR006586">
    <property type="entry name" value="ADAM_Cys-rich"/>
</dbReference>
<feature type="disulfide bond" evidence="8">
    <location>
        <begin position="351"/>
        <end position="356"/>
    </location>
</feature>
<sequence length="766" mass="85244">MAGGRSRRALGGAWQHGAREPGCGCPWGAHGCFCPADSQLYITVPYWVENDGNGQARGPQMTYIIDIDQKSYTLHLKKQPDLDQDFQAYSYKSGKLHAHSSLLKDHCFYEGYAAERPKSVVVLNACAGLRGMIQFENVSYVIESLEYIPTYVHMLYQIKNNIPHSSSPASYVVPPAPPESYRTSMKQEKQPLDELSTRTLKIQIILDKGLYEYMGSDMTLAAEKIVFIFHLMNTMFSQLKMKILLSSLEAWSDQNKISTNEDADDILQRFLSWKQNVLFQRSHDMAYLLIYKAHPVNVGATYHGMACNPKFSAGIALYSKTITIEAFSVILVQLIAINLGLTYDNIYNCHCPGTTCIMNPDAIYSIGTKYFSSCSVNEFKQIVSQPEFECLLDKTVSKVVYEAQSASCGNGIVESAEQCDCGVEQICKHKKCCKPKECVLIGDAMCGSGPCCDPQTCTIMERGKLCRRSIDQCDFPEFCNGTSEFCVPDAKADDFEACNNNTAYCYRGRCRDTDVFCEEIHGKFAQGGIDLCSMEINFQNDDFGNCQGRGCSFSDVICGKVVCEWKSAEVIKTSTHIYNVQYTYLKGHVCVSAQFRVPAPPGASDRSQAPDGLKCEDARFCLRGTCRAVAEYANKTLCNSAIKCQGHGVCNNFFNCHCDVGYAPPYCDQTPSSPGGSIDDGFWYSTDKMTPLEPKQRRRASPKKKGLLVSLFVSLPFFVLTAIFALKWNKMKHRWYKAGTISENSISEDSSENSNQSYSEASSTAS</sequence>
<evidence type="ECO:0000256" key="7">
    <source>
        <dbReference type="PROSITE-ProRule" id="PRU00076"/>
    </source>
</evidence>
<evidence type="ECO:0000256" key="10">
    <source>
        <dbReference type="SAM" id="Phobius"/>
    </source>
</evidence>
<dbReference type="EMBL" id="AAKN02052455">
    <property type="status" value="NOT_ANNOTATED_CDS"/>
    <property type="molecule type" value="Genomic_DNA"/>
</dbReference>
<dbReference type="Pfam" id="PF01421">
    <property type="entry name" value="Reprolysin"/>
    <property type="match status" value="1"/>
</dbReference>
<dbReference type="SMART" id="SM00608">
    <property type="entry name" value="ACR"/>
    <property type="match status" value="1"/>
</dbReference>
<keyword evidence="15" id="KW-1185">Reference proteome</keyword>
<dbReference type="InterPro" id="IPR034027">
    <property type="entry name" value="Reprolysin_adamalysin"/>
</dbReference>
<dbReference type="PROSITE" id="PS50026">
    <property type="entry name" value="EGF_3"/>
    <property type="match status" value="1"/>
</dbReference>
<dbReference type="PROSITE" id="PS01186">
    <property type="entry name" value="EGF_2"/>
    <property type="match status" value="1"/>
</dbReference>
<name>A0A286XI24_CAVPO</name>
<dbReference type="Gene3D" id="3.40.390.10">
    <property type="entry name" value="Collagenase (Catalytic Domain)"/>
    <property type="match status" value="1"/>
</dbReference>
<reference evidence="15" key="1">
    <citation type="journal article" date="2011" name="Nature">
        <title>A high-resolution map of human evolutionary constraint using 29 mammals.</title>
        <authorList>
            <person name="Lindblad-Toh K."/>
            <person name="Garber M."/>
            <person name="Zuk O."/>
            <person name="Lin M.F."/>
            <person name="Parker B.J."/>
            <person name="Washietl S."/>
            <person name="Kheradpour P."/>
            <person name="Ernst J."/>
            <person name="Jordan G."/>
            <person name="Mauceli E."/>
            <person name="Ward L.D."/>
            <person name="Lowe C.B."/>
            <person name="Holloway A.K."/>
            <person name="Clamp M."/>
            <person name="Gnerre S."/>
            <person name="Alfoldi J."/>
            <person name="Beal K."/>
            <person name="Chang J."/>
            <person name="Clawson H."/>
            <person name="Cuff J."/>
            <person name="Di Palma F."/>
            <person name="Fitzgerald S."/>
            <person name="Flicek P."/>
            <person name="Guttman M."/>
            <person name="Hubisz M.J."/>
            <person name="Jaffe D.B."/>
            <person name="Jungreis I."/>
            <person name="Kent W.J."/>
            <person name="Kostka D."/>
            <person name="Lara M."/>
            <person name="Martins A.L."/>
            <person name="Massingham T."/>
            <person name="Moltke I."/>
            <person name="Raney B.J."/>
            <person name="Rasmussen M.D."/>
            <person name="Robinson J."/>
            <person name="Stark A."/>
            <person name="Vilella A.J."/>
            <person name="Wen J."/>
            <person name="Xie X."/>
            <person name="Zody M.C."/>
            <person name="Baldwin J."/>
            <person name="Bloom T."/>
            <person name="Chin C.W."/>
            <person name="Heiman D."/>
            <person name="Nicol R."/>
            <person name="Nusbaum C."/>
            <person name="Young S."/>
            <person name="Wilkinson J."/>
            <person name="Worley K.C."/>
            <person name="Kovar C.L."/>
            <person name="Muzny D.M."/>
            <person name="Gibbs R.A."/>
            <person name="Cree A."/>
            <person name="Dihn H.H."/>
            <person name="Fowler G."/>
            <person name="Jhangiani S."/>
            <person name="Joshi V."/>
            <person name="Lee S."/>
            <person name="Lewis L.R."/>
            <person name="Nazareth L.V."/>
            <person name="Okwuonu G."/>
            <person name="Santibanez J."/>
            <person name="Warren W.C."/>
            <person name="Mardis E.R."/>
            <person name="Weinstock G.M."/>
            <person name="Wilson R.K."/>
            <person name="Delehaunty K."/>
            <person name="Dooling D."/>
            <person name="Fronik C."/>
            <person name="Fulton L."/>
            <person name="Fulton B."/>
            <person name="Graves T."/>
            <person name="Minx P."/>
            <person name="Sodergren E."/>
            <person name="Birney E."/>
            <person name="Margulies E.H."/>
            <person name="Herrero J."/>
            <person name="Green E.D."/>
            <person name="Haussler D."/>
            <person name="Siepel A."/>
            <person name="Goldman N."/>
            <person name="Pollard K.S."/>
            <person name="Pedersen J.S."/>
            <person name="Lander E.S."/>
            <person name="Kellis M."/>
        </authorList>
    </citation>
    <scope>NUCLEOTIDE SEQUENCE [LARGE SCALE GENOMIC DNA]</scope>
    <source>
        <strain evidence="15">2N</strain>
    </source>
</reference>
<gene>
    <name evidence="14" type="primary">LOC100735607</name>
</gene>
<dbReference type="Bgee" id="ENSCPOG00000025318">
    <property type="expression patterns" value="Expressed in testis and 10 other cell types or tissues"/>
</dbReference>
<dbReference type="Pfam" id="PF01562">
    <property type="entry name" value="Pep_M12B_propep"/>
    <property type="match status" value="1"/>
</dbReference>
<dbReference type="SMART" id="SM00050">
    <property type="entry name" value="DISIN"/>
    <property type="match status" value="1"/>
</dbReference>
<dbReference type="FunCoup" id="A0A286XI24">
    <property type="interactions" value="5"/>
</dbReference>
<dbReference type="Gene3D" id="4.10.70.10">
    <property type="entry name" value="Disintegrin domain"/>
    <property type="match status" value="1"/>
</dbReference>
<dbReference type="GO" id="GO:0008584">
    <property type="term" value="P:male gonad development"/>
    <property type="evidence" value="ECO:0007669"/>
    <property type="project" value="TreeGrafter"/>
</dbReference>
<reference evidence="14" key="3">
    <citation type="submission" date="2025-09" db="UniProtKB">
        <authorList>
            <consortium name="Ensembl"/>
        </authorList>
    </citation>
    <scope>IDENTIFICATION</scope>
    <source>
        <strain evidence="14">2N</strain>
    </source>
</reference>
<dbReference type="SUPFAM" id="SSF57552">
    <property type="entry name" value="Blood coagulation inhibitor (disintegrin)"/>
    <property type="match status" value="1"/>
</dbReference>
<dbReference type="Ensembl" id="ENSCPOT00000035130.1">
    <property type="protein sequence ID" value="ENSCPOP00000025115.1"/>
    <property type="gene ID" value="ENSCPOG00000025318.2"/>
</dbReference>
<dbReference type="Pfam" id="PF00200">
    <property type="entry name" value="Disintegrin"/>
    <property type="match status" value="1"/>
</dbReference>
<dbReference type="InterPro" id="IPR001762">
    <property type="entry name" value="Disintegrin_dom"/>
</dbReference>
<evidence type="ECO:0000256" key="9">
    <source>
        <dbReference type="SAM" id="MobiDB-lite"/>
    </source>
</evidence>
<feature type="disulfide bond" evidence="7">
    <location>
        <begin position="658"/>
        <end position="667"/>
    </location>
</feature>
<evidence type="ECO:0000256" key="5">
    <source>
        <dbReference type="ARBA" id="ARBA00023157"/>
    </source>
</evidence>
<accession>A0A286XI24</accession>
<dbReference type="Pfam" id="PF08516">
    <property type="entry name" value="ADAM_CR"/>
    <property type="match status" value="1"/>
</dbReference>
<feature type="region of interest" description="Disordered" evidence="9">
    <location>
        <begin position="745"/>
        <end position="766"/>
    </location>
</feature>
<dbReference type="STRING" id="10141.ENSCPOP00000025115"/>
<feature type="disulfide bond" evidence="6">
    <location>
        <begin position="466"/>
        <end position="486"/>
    </location>
</feature>
<dbReference type="GO" id="GO:0007155">
    <property type="term" value="P:cell adhesion"/>
    <property type="evidence" value="ECO:0007669"/>
    <property type="project" value="TreeGrafter"/>
</dbReference>
<organism evidence="14 15">
    <name type="scientific">Cavia porcellus</name>
    <name type="common">Guinea pig</name>
    <dbReference type="NCBI Taxonomy" id="10141"/>
    <lineage>
        <taxon>Eukaryota</taxon>
        <taxon>Metazoa</taxon>
        <taxon>Chordata</taxon>
        <taxon>Craniata</taxon>
        <taxon>Vertebrata</taxon>
        <taxon>Euteleostomi</taxon>
        <taxon>Mammalia</taxon>
        <taxon>Eutheria</taxon>
        <taxon>Euarchontoglires</taxon>
        <taxon>Glires</taxon>
        <taxon>Rodentia</taxon>
        <taxon>Hystricomorpha</taxon>
        <taxon>Caviidae</taxon>
        <taxon>Cavia</taxon>
    </lineage>
</organism>
<keyword evidence="3 10" id="KW-1133">Transmembrane helix</keyword>
<evidence type="ECO:0000256" key="1">
    <source>
        <dbReference type="ARBA" id="ARBA00004167"/>
    </source>
</evidence>
<dbReference type="FunFam" id="4.10.70.10:FF:000001">
    <property type="entry name" value="Disintegrin and metalloproteinase domain-containing protein 22"/>
    <property type="match status" value="1"/>
</dbReference>
<keyword evidence="7" id="KW-0245">EGF-like domain</keyword>
<dbReference type="GeneTree" id="ENSGT00940000162466"/>
<dbReference type="GO" id="GO:0006508">
    <property type="term" value="P:proteolysis"/>
    <property type="evidence" value="ECO:0007669"/>
    <property type="project" value="InterPro"/>
</dbReference>
<dbReference type="VEuPathDB" id="HostDB:ENSCPOG00000025318"/>
<feature type="domain" description="Disintegrin" evidence="12">
    <location>
        <begin position="405"/>
        <end position="494"/>
    </location>
</feature>
<dbReference type="InterPro" id="IPR000742">
    <property type="entry name" value="EGF"/>
</dbReference>
<feature type="domain" description="EGF-like" evidence="11">
    <location>
        <begin position="634"/>
        <end position="668"/>
    </location>
</feature>
<evidence type="ECO:0000313" key="14">
    <source>
        <dbReference type="Ensembl" id="ENSCPOP00000025115.1"/>
    </source>
</evidence>
<comment type="caution">
    <text evidence="7">Lacks conserved residue(s) required for the propagation of feature annotation.</text>
</comment>
<dbReference type="PROSITE" id="PS50214">
    <property type="entry name" value="DISINTEGRIN_2"/>
    <property type="match status" value="1"/>
</dbReference>
<keyword evidence="4 10" id="KW-0472">Membrane</keyword>
<dbReference type="OMA" id="MKFFSSC"/>